<dbReference type="Proteomes" id="UP000054623">
    <property type="component" value="Unassembled WGS sequence"/>
</dbReference>
<proteinExistence type="predicted"/>
<gene>
    <name evidence="1" type="ORF">AT727_20500</name>
</gene>
<sequence>MKWYRNEGAGKRDFRKFGTQVLEGAGKNAGAFFAITRKYKLDWLISSLRLSALTDCIQVAYNSAH</sequence>
<evidence type="ECO:0000313" key="1">
    <source>
        <dbReference type="EMBL" id="KTE91748.1"/>
    </source>
</evidence>
<reference evidence="1 2" key="1">
    <citation type="submission" date="2015-12" db="EMBL/GenBank/DDBJ databases">
        <title>Draft Genome Sequence of Desulfitobacterium hafniense Strain DH, a Sulfate-reducing Bacterium Isolated from Paddy Soils.</title>
        <authorList>
            <person name="Bao P."/>
            <person name="Zhang X."/>
            <person name="Li G."/>
        </authorList>
    </citation>
    <scope>NUCLEOTIDE SEQUENCE [LARGE SCALE GENOMIC DNA]</scope>
    <source>
        <strain evidence="1 2">DH</strain>
    </source>
</reference>
<protein>
    <submittedName>
        <fullName evidence="1">Uncharacterized protein</fullName>
    </submittedName>
</protein>
<evidence type="ECO:0000313" key="2">
    <source>
        <dbReference type="Proteomes" id="UP000054623"/>
    </source>
</evidence>
<accession>A0A0W1JJ75</accession>
<dbReference type="EMBL" id="LOCK01000019">
    <property type="protein sequence ID" value="KTE91748.1"/>
    <property type="molecule type" value="Genomic_DNA"/>
</dbReference>
<organism evidence="1 2">
    <name type="scientific">Desulfitobacterium hafniense</name>
    <name type="common">Desulfitobacterium frappieri</name>
    <dbReference type="NCBI Taxonomy" id="49338"/>
    <lineage>
        <taxon>Bacteria</taxon>
        <taxon>Bacillati</taxon>
        <taxon>Bacillota</taxon>
        <taxon>Clostridia</taxon>
        <taxon>Eubacteriales</taxon>
        <taxon>Desulfitobacteriaceae</taxon>
        <taxon>Desulfitobacterium</taxon>
    </lineage>
</organism>
<comment type="caution">
    <text evidence="1">The sequence shown here is derived from an EMBL/GenBank/DDBJ whole genome shotgun (WGS) entry which is preliminary data.</text>
</comment>
<dbReference type="AlphaFoldDB" id="A0A0W1JJ75"/>
<name>A0A0W1JJ75_DESHA</name>